<dbReference type="InterPro" id="IPR011545">
    <property type="entry name" value="DEAD/DEAH_box_helicase_dom"/>
</dbReference>
<dbReference type="PANTHER" id="PTHR47961:SF4">
    <property type="entry name" value="ACTIVATING SIGNAL COINTEGRATOR 1 COMPLEX SUBUNIT 3"/>
    <property type="match status" value="1"/>
</dbReference>
<keyword evidence="3 9" id="KW-0347">Helicase</keyword>
<evidence type="ECO:0000259" key="6">
    <source>
        <dbReference type="PROSITE" id="PS51192"/>
    </source>
</evidence>
<feature type="domain" description="Helicase ATP-binding" evidence="6">
    <location>
        <begin position="246"/>
        <end position="446"/>
    </location>
</feature>
<feature type="region of interest" description="Disordered" evidence="5">
    <location>
        <begin position="475"/>
        <end position="507"/>
    </location>
</feature>
<dbReference type="Proteomes" id="UP001429100">
    <property type="component" value="Unassembled WGS sequence"/>
</dbReference>
<proteinExistence type="predicted"/>
<gene>
    <name evidence="8" type="ORF">CHUDEA2_2770</name>
    <name evidence="9" type="ORF">GY17_00002232</name>
</gene>
<feature type="domain" description="Helicase ATP-binding" evidence="6">
    <location>
        <begin position="1262"/>
        <end position="1460"/>
    </location>
</feature>
<dbReference type="InterPro" id="IPR035892">
    <property type="entry name" value="C2_domain_sf"/>
</dbReference>
<dbReference type="InterPro" id="IPR003593">
    <property type="entry name" value="AAA+_ATPase"/>
</dbReference>
<dbReference type="InterPro" id="IPR050474">
    <property type="entry name" value="Hel308_SKI2-like"/>
</dbReference>
<keyword evidence="9" id="KW-0687">Ribonucleoprotein</keyword>
<dbReference type="PROSITE" id="PS51192">
    <property type="entry name" value="HELICASE_ATP_BIND_1"/>
    <property type="match status" value="2"/>
</dbReference>
<feature type="domain" description="Helicase C-terminal" evidence="7">
    <location>
        <begin position="1533"/>
        <end position="1710"/>
    </location>
</feature>
<reference evidence="8" key="2">
    <citation type="submission" date="2015-08" db="EMBL/GenBank/DDBJ databases">
        <authorList>
            <person name="Babu N.S."/>
            <person name="Beckwith C.J."/>
            <person name="Beseler K.G."/>
            <person name="Brison A."/>
            <person name="Carone J.V."/>
            <person name="Caskin T.P."/>
            <person name="Diamond M."/>
            <person name="Durham M.E."/>
            <person name="Foxe J.M."/>
            <person name="Go M."/>
            <person name="Henderson B.A."/>
            <person name="Jones I.B."/>
            <person name="McGettigan J.A."/>
            <person name="Micheletti S.J."/>
            <person name="Nasrallah M.E."/>
            <person name="Ortiz D."/>
            <person name="Piller C.R."/>
            <person name="Privatt S.R."/>
            <person name="Schneider S.L."/>
            <person name="Sharp S."/>
            <person name="Smith T.C."/>
            <person name="Stanton J.D."/>
            <person name="Ullery H.E."/>
            <person name="Wilson R.J."/>
            <person name="Serrano M.G."/>
            <person name="Buck G."/>
            <person name="Lee V."/>
            <person name="Wang Y."/>
            <person name="Carvalho R."/>
            <person name="Voegtly L."/>
            <person name="Shi R."/>
            <person name="Duckworth R."/>
            <person name="Johnson A."/>
            <person name="Loviza R."/>
            <person name="Walstead R."/>
            <person name="Shah Z."/>
            <person name="Kiflezghi M."/>
            <person name="Wade K."/>
            <person name="Ball S.L."/>
            <person name="Bradley K.W."/>
            <person name="Asai D.J."/>
            <person name="Bowman C.A."/>
            <person name="Russell D.A."/>
            <person name="Pope W.H."/>
            <person name="Jacobs-Sera D."/>
            <person name="Hendrix R.W."/>
            <person name="Hatfull G.F."/>
        </authorList>
    </citation>
    <scope>NUCLEOTIDE SEQUENCE [LARGE SCALE GENOMIC DNA]</scope>
</reference>
<dbReference type="PROSITE" id="PS51194">
    <property type="entry name" value="HELICASE_CTER"/>
    <property type="match status" value="2"/>
</dbReference>
<dbReference type="SUPFAM" id="SSF46785">
    <property type="entry name" value="Winged helix' DNA-binding domain"/>
    <property type="match status" value="1"/>
</dbReference>
<evidence type="ECO:0000313" key="10">
    <source>
        <dbReference type="Proteomes" id="UP001429100"/>
    </source>
</evidence>
<dbReference type="InterPro" id="IPR004179">
    <property type="entry name" value="Sec63-dom"/>
</dbReference>
<evidence type="ECO:0000313" key="8">
    <source>
        <dbReference type="EMBL" id="CUV04635.1"/>
    </source>
</evidence>
<dbReference type="Pfam" id="PF02889">
    <property type="entry name" value="Sec63"/>
    <property type="match status" value="2"/>
</dbReference>
<dbReference type="PIRSF" id="PIRSF039073">
    <property type="entry name" value="BRR2"/>
    <property type="match status" value="1"/>
</dbReference>
<dbReference type="OrthoDB" id="5575at2759"/>
<dbReference type="Gene3D" id="1.10.3380.10">
    <property type="entry name" value="Sec63 N-terminal domain-like domain"/>
    <property type="match status" value="2"/>
</dbReference>
<keyword evidence="2" id="KW-0378">Hydrolase</keyword>
<evidence type="ECO:0000313" key="9">
    <source>
        <dbReference type="EMBL" id="PPS95182.1"/>
    </source>
</evidence>
<evidence type="ECO:0000256" key="4">
    <source>
        <dbReference type="ARBA" id="ARBA00022840"/>
    </source>
</evidence>
<dbReference type="InterPro" id="IPR036388">
    <property type="entry name" value="WH-like_DNA-bd_sf"/>
</dbReference>
<dbReference type="CDD" id="cd18795">
    <property type="entry name" value="SF2_C_Ski2"/>
    <property type="match status" value="2"/>
</dbReference>
<dbReference type="InterPro" id="IPR036390">
    <property type="entry name" value="WH_DNA-bd_sf"/>
</dbReference>
<dbReference type="SUPFAM" id="SSF52540">
    <property type="entry name" value="P-loop containing nucleoside triphosphate hydrolases"/>
    <property type="match status" value="3"/>
</dbReference>
<dbReference type="FunFam" id="1.10.10.10:FF:000024">
    <property type="entry name" value="U5 small nuclear ribonucleoprotein helicase"/>
    <property type="match status" value="1"/>
</dbReference>
<feature type="domain" description="Helicase C-terminal" evidence="7">
    <location>
        <begin position="587"/>
        <end position="757"/>
    </location>
</feature>
<dbReference type="FunFam" id="3.40.50.300:FF:003287">
    <property type="entry name" value="U5 small nuclear ribonucleoprotein 200 kDa helicase"/>
    <property type="match status" value="1"/>
</dbReference>
<dbReference type="PANTHER" id="PTHR47961">
    <property type="entry name" value="DNA POLYMERASE THETA, PUTATIVE (AFU_ORTHOLOGUE AFUA_1G05260)-RELATED"/>
    <property type="match status" value="1"/>
</dbReference>
<dbReference type="InterPro" id="IPR001650">
    <property type="entry name" value="Helicase_C-like"/>
</dbReference>
<feature type="compositionally biased region" description="Basic and acidic residues" evidence="5">
    <location>
        <begin position="491"/>
        <end position="507"/>
    </location>
</feature>
<dbReference type="VEuPathDB" id="CryptoDB:CHUDEA2_2770"/>
<evidence type="ECO:0000256" key="3">
    <source>
        <dbReference type="ARBA" id="ARBA00022806"/>
    </source>
</evidence>
<dbReference type="GO" id="GO:0005634">
    <property type="term" value="C:nucleus"/>
    <property type="evidence" value="ECO:0007669"/>
    <property type="project" value="TreeGrafter"/>
</dbReference>
<dbReference type="InterPro" id="IPR027417">
    <property type="entry name" value="P-loop_NTPase"/>
</dbReference>
<dbReference type="Gene3D" id="1.10.10.10">
    <property type="entry name" value="Winged helix-like DNA-binding domain superfamily/Winged helix DNA-binding domain"/>
    <property type="match status" value="2"/>
</dbReference>
<dbReference type="InterPro" id="IPR014001">
    <property type="entry name" value="Helicase_ATP-bd"/>
</dbReference>
<dbReference type="Proteomes" id="UP000199752">
    <property type="component" value="Chromosome 2"/>
</dbReference>
<reference evidence="9 10" key="3">
    <citation type="submission" date="2017-10" db="EMBL/GenBank/DDBJ databases">
        <title>Consistent, comparative and evidence-based genome annotation and re-annotation for the closely-related species, Cryptosporidium parvum, C. hominis and C. tyzzeri.</title>
        <authorList>
            <person name="Baptista R.P."/>
            <person name="Li Y."/>
            <person name="Sateriale A."/>
            <person name="Striepen B."/>
            <person name="Kissinger J.C."/>
        </authorList>
    </citation>
    <scope>NUCLEOTIDE SEQUENCE [LARGE SCALE GENOMIC DNA]</scope>
    <source>
        <strain evidence="9">30976</strain>
    </source>
</reference>
<dbReference type="VEuPathDB" id="CryptoDB:ChTU502y2012_373g0185"/>
<protein>
    <submittedName>
        <fullName evidence="9">U5 small nuclear ribonucleoprotein 200kDA helicase/Pre-mRNA splicing helicase BRR2 2</fullName>
    </submittedName>
</protein>
<dbReference type="GO" id="GO:0005524">
    <property type="term" value="F:ATP binding"/>
    <property type="evidence" value="ECO:0007669"/>
    <property type="project" value="UniProtKB-KW"/>
</dbReference>
<dbReference type="GO" id="GO:0016787">
    <property type="term" value="F:hydrolase activity"/>
    <property type="evidence" value="ECO:0007669"/>
    <property type="project" value="UniProtKB-KW"/>
</dbReference>
<dbReference type="Gene3D" id="2.60.40.150">
    <property type="entry name" value="C2 domain"/>
    <property type="match status" value="1"/>
</dbReference>
<dbReference type="VEuPathDB" id="CryptoDB:GY17_00002232"/>
<dbReference type="SMART" id="SM00490">
    <property type="entry name" value="HELICc"/>
    <property type="match status" value="2"/>
</dbReference>
<dbReference type="Pfam" id="PF23445">
    <property type="entry name" value="WHD_SNRNP200"/>
    <property type="match status" value="1"/>
</dbReference>
<dbReference type="SMART" id="SM00382">
    <property type="entry name" value="AAA"/>
    <property type="match status" value="2"/>
</dbReference>
<dbReference type="Pfam" id="PF00271">
    <property type="entry name" value="Helicase_C"/>
    <property type="match status" value="2"/>
</dbReference>
<dbReference type="SUPFAM" id="SSF81296">
    <property type="entry name" value="E set domains"/>
    <property type="match status" value="1"/>
</dbReference>
<keyword evidence="1" id="KW-0547">Nucleotide-binding</keyword>
<reference evidence="9 10" key="1">
    <citation type="submission" date="2014-11" db="EMBL/GenBank/DDBJ databases">
        <title>Comparative genomic analysis of Cryptosporidium hominis reveals occurrence of genetic recombination in virulent subtypes.</title>
        <authorList>
            <person name="Guo Y."/>
            <person name="Tang K."/>
            <person name="Frace M."/>
            <person name="Li N."/>
            <person name="Roellig D.M."/>
            <person name="Sammons S."/>
            <person name="Knipe K."/>
            <person name="Rowe L."/>
            <person name="Feng Y."/>
            <person name="Xiao L."/>
        </authorList>
    </citation>
    <scope>NUCLEOTIDE SEQUENCE [LARGE SCALE GENOMIC DNA]</scope>
    <source>
        <strain evidence="9">30976</strain>
    </source>
</reference>
<dbReference type="SUPFAM" id="SSF158702">
    <property type="entry name" value="Sec63 N-terminal domain-like"/>
    <property type="match status" value="2"/>
</dbReference>
<keyword evidence="10" id="KW-1185">Reference proteome</keyword>
<sequence length="2186" mass="250386">MPAKHDDICSLYPYTSIIWKELSRISAQLSQESLIDETNCNNEEIKFNIMADLIRLLSKPRLFLEESMNNFMIETMDLFGNDGIFLTSIVLENLENLILEIDQLLCNNNNKQIFQNKENITKEECINLIGIIFSYVDISNSNSFPDEHELEYNEAIKNTSQNDTNIYKFESNDFQNKIDFLVEEPKVVTTKTELFEKVFISPLSIPASVSKELESQLISTEKLNKKLRSAFKGLKMFNFVQSKVFSSIYLSNRNVLVAAPTGSGKTNIALLAILRSISDFVGINTLDSDSVSDYYKEPDPIKFKIVFIAPMKSLVSEITRKYSVALQELRIRVVEVTSDAAVPKEVIDRNHIIVTVPEKLDIMTRTYTFDDNTGQVNLFNSLQCVILDEIHMLGDERGPSVEAIVSRILYNVEISQRPIRLVGLSATLPNWEDFATFLNVNKNDAFFFSQALRPTPLEKTIIGVNEKRVDIEKKREIRKRNDKTSNQDSSLNKEKQREERQKDKISEQINSKEDISNISDLYNSIAFKIVLDCLEKNEQALVFVHSRNETLSTALYFKRMLNIHSIKSSFNRGTSCSDNNNQEFDGSIKNLIKKKTIGNYFSTDEMNKVNKKEFGGNYLLKALRDCDNSSIKDLFDFGLGIHHAGLISSQRKLSEALFSQGLIRVLITTATLAWGVNLPARHVIIKGTNVYDSKKGNFKDLGILDILQIFGRAGRPQFERLGSAYMITSSDKVQSYVKKLTFQAPIESQLSNESNLCNLLNAEIARGSILNAKDASRWLKYTFLVTRVKKSPIVYGFKAEEIINDPNLAQFCYNNISKCLDLLYQSKLIRYNIINDEVSPTHYGKLASKYYIDFNTANIFRKLILEDERNSESDSCLSDFNILEIVGKAKEFSSMAPREEEIEELENIVCNRQVASIIKKSLDVTNVSSKVALLLIAYSLRIEITTPTLVMDSIYISQNGTRILRFIFELIQLSTFGVSERAQRVLEWSKMLEMRIFYTQSVLRHFVYFSSLDKTLNPNETFASERSNRNTKFKGPLKISSIKKLEDYASWEMIKDLAISELKDIVYSDAEKISEYIKYIPKIDFKEAFVSPVTLKIVKLGIKLYPNWKWSQRWHGIREKFYLWVTNPNDGAILYTNQVQVTQKSVNSTVSITDLIPIPDEDPPFFLNIRIISDKWVNLDFEIDFNLRPALDNFTQSSYIQKEFLQTNSESNPISLNSIPDITELLNIPPIPIKSLKYPEIIDYYNNKKIFFLNPVQSQLFHILFYSDENIFLGAPTGSGKTMVAEIAIFRALFADLDSKISISKLKTESKKKSKIVYIAPLKSLANERFNDWKFLFSNTLGLNVVLITGSSQTSLLELEKASIIISTPEKWESFTRRWWAKSRSFVQDVKLIIFDEIHLIGQEPRGSVVETLVCKTRFISHFIEKYNVNKKIRSLSLSTSLSNAKELSSWLEVGASGYYNFPPEIRPVPCTVYISGFQEKNYCPRMATMNRPIYNKILTHSPKKPVIIFVASRRQTRITAMSLSHMCYCEGQPNRFINTERKDSFGLSLAGSIRMAKDKSLKQTLESGIGIHHAGLSESDRNLVENLFLNGIIQIVVATSTLAWGVNFPAHFAIIKGTEYFDAKLGQYIDYPITDVLQMVGRSGRPQYDSHSVACIMTLESKKSFYKRFLYDSLPLESCFGVSPLIEIFNAEVSSLSIKSIPDAICFLSSSFFFKRVVINPAFYDPNVFQVEIAQAEGQTSLLDVPRVRLIVYILEKLINDTLRALIGLKCIRISFCRKDDHSTSSKYNLTSNSYFQNNLKDSGELYELEPEVDGLKPGKSGYSENQNCTWSKLFPNINKVTEIFSNNSPPISIFPTLLGQISSFFYIKCSTISKLNKFLNYKVLKNHFVSWVEILSLISQAQEFETYPVRHNEDKICTKMLKYLPFGKLPFEPMTSPHQKVFILLQANIFSIPVTVVDFINDINSILDQVPRILHAFIQLNKLGNYLSPSAFSSTVLLLESLQQKCHPFVSPFYQIPQTKNSVSFDIFESKFKSKSLYEIAFKTVVSKEINIRKELNDANLNIEQILNFLYEIPLFQLKSTIVSVQANHLTIIVEICIKDDRKVFPSYWFNLSWVYIEDRKANKLVFLERLSKSRFKLMENERNYLHYNFNVSLTLTNLSKIQNYKVSIVSEKYLGTQISYIFE</sequence>
<dbReference type="InterPro" id="IPR014756">
    <property type="entry name" value="Ig_E-set"/>
</dbReference>
<dbReference type="Gene3D" id="3.40.50.300">
    <property type="entry name" value="P-loop containing nucleotide triphosphate hydrolases"/>
    <property type="match status" value="4"/>
</dbReference>
<evidence type="ECO:0000259" key="7">
    <source>
        <dbReference type="PROSITE" id="PS51194"/>
    </source>
</evidence>
<dbReference type="EMBL" id="LN877948">
    <property type="protein sequence ID" value="CUV04635.1"/>
    <property type="molecule type" value="Genomic_DNA"/>
</dbReference>
<dbReference type="SMART" id="SM00487">
    <property type="entry name" value="DEXDc"/>
    <property type="match status" value="2"/>
</dbReference>
<dbReference type="GO" id="GO:1990904">
    <property type="term" value="C:ribonucleoprotein complex"/>
    <property type="evidence" value="ECO:0007669"/>
    <property type="project" value="UniProtKB-KW"/>
</dbReference>
<evidence type="ECO:0000256" key="1">
    <source>
        <dbReference type="ARBA" id="ARBA00022741"/>
    </source>
</evidence>
<accession>A0A0S4TBR2</accession>
<keyword evidence="4" id="KW-0067">ATP-binding</keyword>
<dbReference type="InterPro" id="IPR057842">
    <property type="entry name" value="WH_MER3"/>
</dbReference>
<evidence type="ECO:0000256" key="5">
    <source>
        <dbReference type="SAM" id="MobiDB-lite"/>
    </source>
</evidence>
<organism evidence="8">
    <name type="scientific">Cryptosporidium hominis</name>
    <dbReference type="NCBI Taxonomy" id="237895"/>
    <lineage>
        <taxon>Eukaryota</taxon>
        <taxon>Sar</taxon>
        <taxon>Alveolata</taxon>
        <taxon>Apicomplexa</taxon>
        <taxon>Conoidasida</taxon>
        <taxon>Coccidia</taxon>
        <taxon>Eucoccidiorida</taxon>
        <taxon>Eimeriorina</taxon>
        <taxon>Cryptosporidiidae</taxon>
        <taxon>Cryptosporidium</taxon>
    </lineage>
</organism>
<name>A0A0S4TBR2_CRYHO</name>
<dbReference type="VEuPathDB" id="CryptoDB:Chro.20293"/>
<dbReference type="SMART" id="SM00973">
    <property type="entry name" value="Sec63"/>
    <property type="match status" value="2"/>
</dbReference>
<dbReference type="Pfam" id="PF00270">
    <property type="entry name" value="DEAD"/>
    <property type="match status" value="2"/>
</dbReference>
<evidence type="ECO:0000256" key="2">
    <source>
        <dbReference type="ARBA" id="ARBA00022801"/>
    </source>
</evidence>
<dbReference type="GO" id="GO:0003676">
    <property type="term" value="F:nucleic acid binding"/>
    <property type="evidence" value="ECO:0007669"/>
    <property type="project" value="InterPro"/>
</dbReference>
<dbReference type="GO" id="GO:0004386">
    <property type="term" value="F:helicase activity"/>
    <property type="evidence" value="ECO:0007669"/>
    <property type="project" value="UniProtKB-KW"/>
</dbReference>
<dbReference type="EMBL" id="JTAI01000039">
    <property type="protein sequence ID" value="PPS95182.1"/>
    <property type="molecule type" value="Genomic_DNA"/>
</dbReference>